<dbReference type="InterPro" id="IPR036520">
    <property type="entry name" value="UPF0759_sf"/>
</dbReference>
<dbReference type="Proteomes" id="UP000267003">
    <property type="component" value="Unassembled WGS sequence"/>
</dbReference>
<dbReference type="InterPro" id="IPR002763">
    <property type="entry name" value="DUF72"/>
</dbReference>
<dbReference type="SUPFAM" id="SSF117396">
    <property type="entry name" value="TM1631-like"/>
    <property type="match status" value="1"/>
</dbReference>
<accession>A0A3A8QMZ2</accession>
<comment type="caution">
    <text evidence="1">The sequence shown here is derived from an EMBL/GenBank/DDBJ whole genome shotgun (WGS) entry which is preliminary data.</text>
</comment>
<protein>
    <submittedName>
        <fullName evidence="1">DUF72 domain-containing protein</fullName>
    </submittedName>
</protein>
<dbReference type="AlphaFoldDB" id="A0A3A8QMZ2"/>
<keyword evidence="2" id="KW-1185">Reference proteome</keyword>
<evidence type="ECO:0000313" key="2">
    <source>
        <dbReference type="Proteomes" id="UP000267003"/>
    </source>
</evidence>
<dbReference type="PANTHER" id="PTHR30348">
    <property type="entry name" value="UNCHARACTERIZED PROTEIN YECE"/>
    <property type="match status" value="1"/>
</dbReference>
<sequence length="268" mass="30707">MDRARPCGEAMPILQHMAAIHLGTSGYVYKHWKGLFYPDGLPARRWLPYYARVFSTVELNATFYRLPTEAAVDGWREQVPRGFRFACKGSRFLTHLKRLTEVGEGVAHFHSRVLRLGGRLGPILWQLPPTMKKPDPERLERFLAHLPGGVQHVFEFRHSDWYHLEVLAVLESYGAAVCEHDLVEAPVPHPTGGFRYLRFHGTSGRYEGRYGRRTLRRVADDLRAWRDSGRTAWVFFNNDLQGHALLDAFDLADLLGEPLHRPEPSAVT</sequence>
<reference evidence="2" key="1">
    <citation type="submission" date="2018-09" db="EMBL/GenBank/DDBJ databases">
        <authorList>
            <person name="Livingstone P.G."/>
            <person name="Whitworth D.E."/>
        </authorList>
    </citation>
    <scope>NUCLEOTIDE SEQUENCE [LARGE SCALE GENOMIC DNA]</scope>
    <source>
        <strain evidence="2">AB050A</strain>
    </source>
</reference>
<organism evidence="1 2">
    <name type="scientific">Corallococcus aberystwythensis</name>
    <dbReference type="NCBI Taxonomy" id="2316722"/>
    <lineage>
        <taxon>Bacteria</taxon>
        <taxon>Pseudomonadati</taxon>
        <taxon>Myxococcota</taxon>
        <taxon>Myxococcia</taxon>
        <taxon>Myxococcales</taxon>
        <taxon>Cystobacterineae</taxon>
        <taxon>Myxococcaceae</taxon>
        <taxon>Corallococcus</taxon>
    </lineage>
</organism>
<dbReference type="Gene3D" id="3.20.20.410">
    <property type="entry name" value="Protein of unknown function UPF0759"/>
    <property type="match status" value="1"/>
</dbReference>
<dbReference type="OrthoDB" id="9780310at2"/>
<dbReference type="PANTHER" id="PTHR30348:SF4">
    <property type="entry name" value="DUF72 DOMAIN-CONTAINING PROTEIN"/>
    <property type="match status" value="1"/>
</dbReference>
<proteinExistence type="predicted"/>
<dbReference type="EMBL" id="RAWK01000055">
    <property type="protein sequence ID" value="RKH69191.1"/>
    <property type="molecule type" value="Genomic_DNA"/>
</dbReference>
<name>A0A3A8QMZ2_9BACT</name>
<dbReference type="Pfam" id="PF01904">
    <property type="entry name" value="DUF72"/>
    <property type="match status" value="1"/>
</dbReference>
<evidence type="ECO:0000313" key="1">
    <source>
        <dbReference type="EMBL" id="RKH69191.1"/>
    </source>
</evidence>
<gene>
    <name evidence="1" type="ORF">D7W81_11315</name>
</gene>